<accession>A0A1Q8Q245</accession>
<protein>
    <recommendedName>
        <fullName evidence="1">Helix-turn-helix domain-containing protein</fullName>
    </recommendedName>
</protein>
<dbReference type="Proteomes" id="UP000185568">
    <property type="component" value="Unassembled WGS sequence"/>
</dbReference>
<dbReference type="SUPFAM" id="SSF47598">
    <property type="entry name" value="Ribbon-helix-helix"/>
    <property type="match status" value="1"/>
</dbReference>
<dbReference type="SUPFAM" id="SSF46955">
    <property type="entry name" value="Putative DNA-binding domain"/>
    <property type="match status" value="1"/>
</dbReference>
<dbReference type="Pfam" id="PF12728">
    <property type="entry name" value="HTH_17"/>
    <property type="match status" value="1"/>
</dbReference>
<comment type="caution">
    <text evidence="2">The sequence shown here is derived from an EMBL/GenBank/DDBJ whole genome shotgun (WGS) entry which is preliminary data.</text>
</comment>
<keyword evidence="3" id="KW-1185">Reference proteome</keyword>
<gene>
    <name evidence="2" type="ORF">BTO30_15175</name>
</gene>
<dbReference type="InterPro" id="IPR041657">
    <property type="entry name" value="HTH_17"/>
</dbReference>
<reference evidence="2 3" key="1">
    <citation type="submission" date="2016-12" db="EMBL/GenBank/DDBJ databases">
        <title>Domibacillus antri genome sequencing.</title>
        <authorList>
            <person name="Verma A."/>
            <person name="Krishnamurthi S."/>
        </authorList>
    </citation>
    <scope>NUCLEOTIDE SEQUENCE [LARGE SCALE GENOMIC DNA]</scope>
    <source>
        <strain evidence="2 3">XD80</strain>
    </source>
</reference>
<name>A0A1Q8Q245_9BACI</name>
<evidence type="ECO:0000313" key="2">
    <source>
        <dbReference type="EMBL" id="OLN21387.1"/>
    </source>
</evidence>
<dbReference type="GO" id="GO:0006355">
    <property type="term" value="P:regulation of DNA-templated transcription"/>
    <property type="evidence" value="ECO:0007669"/>
    <property type="project" value="InterPro"/>
</dbReference>
<dbReference type="OrthoDB" id="1798833at2"/>
<dbReference type="InterPro" id="IPR010985">
    <property type="entry name" value="Ribbon_hlx_hlx"/>
</dbReference>
<organism evidence="2 3">
    <name type="scientific">Domibacillus antri</name>
    <dbReference type="NCBI Taxonomy" id="1714264"/>
    <lineage>
        <taxon>Bacteria</taxon>
        <taxon>Bacillati</taxon>
        <taxon>Bacillota</taxon>
        <taxon>Bacilli</taxon>
        <taxon>Bacillales</taxon>
        <taxon>Bacillaceae</taxon>
        <taxon>Domibacillus</taxon>
    </lineage>
</organism>
<dbReference type="RefSeq" id="WP_075399556.1">
    <property type="nucleotide sequence ID" value="NZ_MSDU01000049.1"/>
</dbReference>
<dbReference type="EMBL" id="MSDU01000049">
    <property type="protein sequence ID" value="OLN21387.1"/>
    <property type="molecule type" value="Genomic_DNA"/>
</dbReference>
<dbReference type="AlphaFoldDB" id="A0A1Q8Q245"/>
<evidence type="ECO:0000313" key="3">
    <source>
        <dbReference type="Proteomes" id="UP000185568"/>
    </source>
</evidence>
<feature type="domain" description="Helix-turn-helix" evidence="1">
    <location>
        <begin position="8"/>
        <end position="60"/>
    </location>
</feature>
<dbReference type="InterPro" id="IPR009061">
    <property type="entry name" value="DNA-bd_dom_put_sf"/>
</dbReference>
<evidence type="ECO:0000259" key="1">
    <source>
        <dbReference type="Pfam" id="PF12728"/>
    </source>
</evidence>
<sequence length="326" mass="37834">MIDISNCYTTKEAAEVLGKSAVTIGHYIRIGKLKPVEDIWGGHRGYLFEKAKVEQLKEEQEKMKPLGMMTGEASDYLKVSRAVILSYLQEGLIPYQKELWRNREVTIIEKNDLDLFQEQHKERLIEDRLKQRTFYDRKNNYAFYQRFSSSTINEARLICKSNGIWGFLLMDSGNEVSYEEGIYKYELSPDYSLSFGKRTGTPGYAKLSLPLNLSLSRQFFDLLYQQFDLSNVYMEFSYEENNVTIYLKDALFNMVENAEGITHFLESKMIEGEVAGNAAQIRIESSEKSLSIHLPTNIKKKIKQLAEERGTTMQEISKKIILDYFK</sequence>
<dbReference type="Gene3D" id="1.10.1660.10">
    <property type="match status" value="1"/>
</dbReference>
<proteinExistence type="predicted"/>